<organism evidence="1 2">
    <name type="scientific">Melia azedarach</name>
    <name type="common">Chinaberry tree</name>
    <dbReference type="NCBI Taxonomy" id="155640"/>
    <lineage>
        <taxon>Eukaryota</taxon>
        <taxon>Viridiplantae</taxon>
        <taxon>Streptophyta</taxon>
        <taxon>Embryophyta</taxon>
        <taxon>Tracheophyta</taxon>
        <taxon>Spermatophyta</taxon>
        <taxon>Magnoliopsida</taxon>
        <taxon>eudicotyledons</taxon>
        <taxon>Gunneridae</taxon>
        <taxon>Pentapetalae</taxon>
        <taxon>rosids</taxon>
        <taxon>malvids</taxon>
        <taxon>Sapindales</taxon>
        <taxon>Meliaceae</taxon>
        <taxon>Melia</taxon>
    </lineage>
</organism>
<comment type="caution">
    <text evidence="1">The sequence shown here is derived from an EMBL/GenBank/DDBJ whole genome shotgun (WGS) entry which is preliminary data.</text>
</comment>
<accession>A0ACC1YSW6</accession>
<gene>
    <name evidence="1" type="ORF">OWV82_004893</name>
</gene>
<evidence type="ECO:0000313" key="1">
    <source>
        <dbReference type="EMBL" id="KAJ4726134.1"/>
    </source>
</evidence>
<sequence>MAKLTLLLASFALFLLVANASIYRTTVEIDDENGREQSCQEQIQQQQQLRHCQMYMMQRVRGRQQESWLLDNQQQQQHLRQCCQELQQLDTRCRCQGLEQAARQGQQQVRGQEMQEELYETASNIPQRCNIQPRQGCQFSSPYSVSIE</sequence>
<evidence type="ECO:0000313" key="2">
    <source>
        <dbReference type="Proteomes" id="UP001164539"/>
    </source>
</evidence>
<name>A0ACC1YSW6_MELAZ</name>
<reference evidence="1 2" key="1">
    <citation type="journal article" date="2023" name="Science">
        <title>Complex scaffold remodeling in plant triterpene biosynthesis.</title>
        <authorList>
            <person name="De La Pena R."/>
            <person name="Hodgson H."/>
            <person name="Liu J.C."/>
            <person name="Stephenson M.J."/>
            <person name="Martin A.C."/>
            <person name="Owen C."/>
            <person name="Harkess A."/>
            <person name="Leebens-Mack J."/>
            <person name="Jimenez L.E."/>
            <person name="Osbourn A."/>
            <person name="Sattely E.S."/>
        </authorList>
    </citation>
    <scope>NUCLEOTIDE SEQUENCE [LARGE SCALE GENOMIC DNA]</scope>
    <source>
        <strain evidence="2">cv. JPN11</strain>
        <tissue evidence="1">Leaf</tissue>
    </source>
</reference>
<dbReference type="EMBL" id="CM051395">
    <property type="protein sequence ID" value="KAJ4726134.1"/>
    <property type="molecule type" value="Genomic_DNA"/>
</dbReference>
<dbReference type="Proteomes" id="UP001164539">
    <property type="component" value="Chromosome 2"/>
</dbReference>
<protein>
    <submittedName>
        <fullName evidence="1">2S albumin seed storage protein</fullName>
    </submittedName>
</protein>
<proteinExistence type="predicted"/>
<keyword evidence="2" id="KW-1185">Reference proteome</keyword>